<dbReference type="CDD" id="cd00082">
    <property type="entry name" value="HisKA"/>
    <property type="match status" value="1"/>
</dbReference>
<dbReference type="PROSITE" id="PS50109">
    <property type="entry name" value="HIS_KIN"/>
    <property type="match status" value="1"/>
</dbReference>
<accession>A0AAW9NMS3</accession>
<dbReference type="PANTHER" id="PTHR43711">
    <property type="entry name" value="TWO-COMPONENT HISTIDINE KINASE"/>
    <property type="match status" value="1"/>
</dbReference>
<dbReference type="RefSeq" id="WP_326123189.1">
    <property type="nucleotide sequence ID" value="NZ_JARSFG010000013.1"/>
</dbReference>
<name>A0AAW9NMS3_9BACL</name>
<dbReference type="InterPro" id="IPR000014">
    <property type="entry name" value="PAS"/>
</dbReference>
<sequence length="472" mass="53739">MSYIDISKLDRLFDECTESIVVMHESGQIQKMNQEAAQLLGRNHLVIEQLMLDEMSSEKWDAFMKEAKYSGIAFCNVNIIVENSPISTSVFGCYLKAEQSIIVWITPNYNEDKLVNTDVLCSIIDCACYDAILSDKHGYIIDITEGASNILRHKSEQVMQRTYEQLLYDLDFSQEQIFKHIQKLDERSISTVDFKYQIAGETIIYEMTAMAINTDNLVVTLLKDVTVERNVTDAKEEKVLSNLNELVATIVHEIRNPMTSLKGFLDLLKLNMSDDGQQYFSIIDAEFERLELILEDFLYLSKPPRYAMEEISFVEIIKQIVDLMQPQAIQNNILLMLEYSLADEFKMQGNVVRLKQLLINVIKNAIEVMPLGGTITIALGYNMDSNIELTIKDEGYGMNEETMQGLFTPFFTTKKQGSGLGLPLVKKVIEEHGGDVKVWSKEGVGTEFTFTIPVDSYKYLMNISLHESVSLT</sequence>
<feature type="domain" description="Histidine kinase" evidence="9">
    <location>
        <begin position="249"/>
        <end position="456"/>
    </location>
</feature>
<keyword evidence="4" id="KW-0808">Transferase</keyword>
<keyword evidence="5" id="KW-0547">Nucleotide-binding</keyword>
<keyword evidence="6" id="KW-0418">Kinase</keyword>
<evidence type="ECO:0000259" key="9">
    <source>
        <dbReference type="PROSITE" id="PS50109"/>
    </source>
</evidence>
<dbReference type="GO" id="GO:0000155">
    <property type="term" value="F:phosphorelay sensor kinase activity"/>
    <property type="evidence" value="ECO:0007669"/>
    <property type="project" value="InterPro"/>
</dbReference>
<comment type="caution">
    <text evidence="10">The sequence shown here is derived from an EMBL/GenBank/DDBJ whole genome shotgun (WGS) entry which is preliminary data.</text>
</comment>
<dbReference type="SUPFAM" id="SSF47384">
    <property type="entry name" value="Homodimeric domain of signal transducing histidine kinase"/>
    <property type="match status" value="1"/>
</dbReference>
<dbReference type="SUPFAM" id="SSF55874">
    <property type="entry name" value="ATPase domain of HSP90 chaperone/DNA topoisomerase II/histidine kinase"/>
    <property type="match status" value="1"/>
</dbReference>
<organism evidence="10 11">
    <name type="scientific">Metasolibacillus meyeri</name>
    <dbReference type="NCBI Taxonomy" id="1071052"/>
    <lineage>
        <taxon>Bacteria</taxon>
        <taxon>Bacillati</taxon>
        <taxon>Bacillota</taxon>
        <taxon>Bacilli</taxon>
        <taxon>Bacillales</taxon>
        <taxon>Caryophanaceae</taxon>
        <taxon>Metasolibacillus</taxon>
    </lineage>
</organism>
<dbReference type="EC" id="2.7.13.3" evidence="2"/>
<dbReference type="SMART" id="SM00387">
    <property type="entry name" value="HATPase_c"/>
    <property type="match status" value="1"/>
</dbReference>
<gene>
    <name evidence="10" type="ORF">P9B03_09470</name>
</gene>
<evidence type="ECO:0000313" key="11">
    <source>
        <dbReference type="Proteomes" id="UP001344888"/>
    </source>
</evidence>
<reference evidence="10 11" key="1">
    <citation type="submission" date="2023-03" db="EMBL/GenBank/DDBJ databases">
        <title>Bacillus Genome Sequencing.</title>
        <authorList>
            <person name="Dunlap C."/>
        </authorList>
    </citation>
    <scope>NUCLEOTIDE SEQUENCE [LARGE SCALE GENOMIC DNA]</scope>
    <source>
        <strain evidence="10 11">B-59205</strain>
    </source>
</reference>
<dbReference type="InterPro" id="IPR036890">
    <property type="entry name" value="HATPase_C_sf"/>
</dbReference>
<dbReference type="Pfam" id="PF00512">
    <property type="entry name" value="HisKA"/>
    <property type="match status" value="1"/>
</dbReference>
<dbReference type="CDD" id="cd00075">
    <property type="entry name" value="HATPase"/>
    <property type="match status" value="1"/>
</dbReference>
<dbReference type="EMBL" id="JARSFG010000013">
    <property type="protein sequence ID" value="MEC1178710.1"/>
    <property type="molecule type" value="Genomic_DNA"/>
</dbReference>
<evidence type="ECO:0000256" key="2">
    <source>
        <dbReference type="ARBA" id="ARBA00012438"/>
    </source>
</evidence>
<comment type="catalytic activity">
    <reaction evidence="1">
        <text>ATP + protein L-histidine = ADP + protein N-phospho-L-histidine.</text>
        <dbReference type="EC" id="2.7.13.3"/>
    </reaction>
</comment>
<evidence type="ECO:0000256" key="4">
    <source>
        <dbReference type="ARBA" id="ARBA00022679"/>
    </source>
</evidence>
<keyword evidence="7 10" id="KW-0067">ATP-binding</keyword>
<evidence type="ECO:0000256" key="1">
    <source>
        <dbReference type="ARBA" id="ARBA00000085"/>
    </source>
</evidence>
<dbReference type="InterPro" id="IPR050736">
    <property type="entry name" value="Sensor_HK_Regulatory"/>
</dbReference>
<dbReference type="Pfam" id="PF02518">
    <property type="entry name" value="HATPase_c"/>
    <property type="match status" value="1"/>
</dbReference>
<dbReference type="Gene3D" id="3.30.565.10">
    <property type="entry name" value="Histidine kinase-like ATPase, C-terminal domain"/>
    <property type="match status" value="1"/>
</dbReference>
<protein>
    <recommendedName>
        <fullName evidence="2">histidine kinase</fullName>
        <ecNumber evidence="2">2.7.13.3</ecNumber>
    </recommendedName>
</protein>
<dbReference type="Proteomes" id="UP001344888">
    <property type="component" value="Unassembled WGS sequence"/>
</dbReference>
<dbReference type="Pfam" id="PF13426">
    <property type="entry name" value="PAS_9"/>
    <property type="match status" value="1"/>
</dbReference>
<dbReference type="PRINTS" id="PR00344">
    <property type="entry name" value="BCTRLSENSOR"/>
</dbReference>
<keyword evidence="11" id="KW-1185">Reference proteome</keyword>
<evidence type="ECO:0000256" key="8">
    <source>
        <dbReference type="ARBA" id="ARBA00023012"/>
    </source>
</evidence>
<keyword evidence="3" id="KW-0597">Phosphoprotein</keyword>
<evidence type="ECO:0000256" key="7">
    <source>
        <dbReference type="ARBA" id="ARBA00022840"/>
    </source>
</evidence>
<proteinExistence type="predicted"/>
<dbReference type="InterPro" id="IPR036097">
    <property type="entry name" value="HisK_dim/P_sf"/>
</dbReference>
<dbReference type="InterPro" id="IPR003594">
    <property type="entry name" value="HATPase_dom"/>
</dbReference>
<dbReference type="InterPro" id="IPR004358">
    <property type="entry name" value="Sig_transdc_His_kin-like_C"/>
</dbReference>
<evidence type="ECO:0000256" key="6">
    <source>
        <dbReference type="ARBA" id="ARBA00022777"/>
    </source>
</evidence>
<dbReference type="AlphaFoldDB" id="A0AAW9NMS3"/>
<evidence type="ECO:0000256" key="3">
    <source>
        <dbReference type="ARBA" id="ARBA00022553"/>
    </source>
</evidence>
<dbReference type="GO" id="GO:0005524">
    <property type="term" value="F:ATP binding"/>
    <property type="evidence" value="ECO:0007669"/>
    <property type="project" value="UniProtKB-KW"/>
</dbReference>
<dbReference type="Gene3D" id="1.10.287.130">
    <property type="match status" value="1"/>
</dbReference>
<evidence type="ECO:0000313" key="10">
    <source>
        <dbReference type="EMBL" id="MEC1178710.1"/>
    </source>
</evidence>
<dbReference type="InterPro" id="IPR005467">
    <property type="entry name" value="His_kinase_dom"/>
</dbReference>
<keyword evidence="8" id="KW-0902">Two-component regulatory system</keyword>
<dbReference type="InterPro" id="IPR003661">
    <property type="entry name" value="HisK_dim/P_dom"/>
</dbReference>
<dbReference type="PANTHER" id="PTHR43711:SF31">
    <property type="entry name" value="HISTIDINE KINASE"/>
    <property type="match status" value="1"/>
</dbReference>
<dbReference type="SMART" id="SM00388">
    <property type="entry name" value="HisKA"/>
    <property type="match status" value="1"/>
</dbReference>
<evidence type="ECO:0000256" key="5">
    <source>
        <dbReference type="ARBA" id="ARBA00022741"/>
    </source>
</evidence>